<proteinExistence type="predicted"/>
<comment type="catalytic activity">
    <reaction evidence="4">
        <text>a 2'-deoxyadenosine in DNA + S-adenosyl-L-methionine = an N(6)-methyl-2'-deoxyadenosine in DNA + S-adenosyl-L-homocysteine + H(+)</text>
        <dbReference type="Rhea" id="RHEA:15197"/>
        <dbReference type="Rhea" id="RHEA-COMP:12418"/>
        <dbReference type="Rhea" id="RHEA-COMP:12419"/>
        <dbReference type="ChEBI" id="CHEBI:15378"/>
        <dbReference type="ChEBI" id="CHEBI:57856"/>
        <dbReference type="ChEBI" id="CHEBI:59789"/>
        <dbReference type="ChEBI" id="CHEBI:90615"/>
        <dbReference type="ChEBI" id="CHEBI:90616"/>
        <dbReference type="EC" id="2.1.1.72"/>
    </reaction>
</comment>
<dbReference type="EC" id="2.1.1.72" evidence="1"/>
<dbReference type="Pfam" id="PF20467">
    <property type="entry name" value="MmeI_C"/>
    <property type="match status" value="1"/>
</dbReference>
<evidence type="ECO:0000256" key="3">
    <source>
        <dbReference type="ARBA" id="ARBA00022679"/>
    </source>
</evidence>
<dbReference type="InterPro" id="IPR046819">
    <property type="entry name" value="MmeI_hel"/>
</dbReference>
<feature type="domain" description="MmeI-like DNA-methyltransferase" evidence="9">
    <location>
        <begin position="333"/>
        <end position="592"/>
    </location>
</feature>
<evidence type="ECO:0000256" key="4">
    <source>
        <dbReference type="ARBA" id="ARBA00047942"/>
    </source>
</evidence>
<accession>A0ABT9ZUQ1</accession>
<organism evidence="10 11">
    <name type="scientific">Evansella vedderi</name>
    <dbReference type="NCBI Taxonomy" id="38282"/>
    <lineage>
        <taxon>Bacteria</taxon>
        <taxon>Bacillati</taxon>
        <taxon>Bacillota</taxon>
        <taxon>Bacilli</taxon>
        <taxon>Bacillales</taxon>
        <taxon>Bacillaceae</taxon>
        <taxon>Evansella</taxon>
    </lineage>
</organism>
<dbReference type="PANTHER" id="PTHR33841:SF1">
    <property type="entry name" value="DNA METHYLTRANSFERASE A"/>
    <property type="match status" value="1"/>
</dbReference>
<feature type="domain" description="MmeI-like C-terminal" evidence="8">
    <location>
        <begin position="819"/>
        <end position="898"/>
    </location>
</feature>
<evidence type="ECO:0000256" key="1">
    <source>
        <dbReference type="ARBA" id="ARBA00011900"/>
    </source>
</evidence>
<dbReference type="PROSITE" id="PS00092">
    <property type="entry name" value="N6_MTASE"/>
    <property type="match status" value="1"/>
</dbReference>
<evidence type="ECO:0000313" key="11">
    <source>
        <dbReference type="Proteomes" id="UP001230005"/>
    </source>
</evidence>
<sequence>MAMLSWNEIRARAISFSSEWKDETNENAEAKSFWNDFFNVFGISRKRVATFEERVKTLDGNGYIDLLWKGVLLVEHKSRGRDLERAYRQAVDYFPGLKEAELPKYILVSDFEKFALYDLETDSKRTFTIEQFHQNIELFGFIAGYQKQEFKEQDPVNIQAAEKMGKLHDQLREVGYTGHDLEVYLVRLLFCLFADDTGIFEKNIFRDYIEQNTKEDGSDLAFHLDGIFDTLNKPKEARLKTLSDSLNQFPFVNGRLFEERLSTAAFNAEMRELFLECCSLDWGKISPAIFGSMFQSVMKPEERRELGAHYTSEQNIMKLIKPLFLDELRKEFETVKGSTKKLEVFHEKIANLKFLDPACGCGNFLIIAYRELRLLEMDILRELTRGKMVLDLGFLMKVNVEQFYGIEIDEFPAQIAQVALWLIDHQMNMIASYEFGQYFVRIPLTTKPNIVNGNALKINWESIVPKNELSYILGNPPFVGARFMSDNQKKDLQEVKAGFKGINDLDFVAGWFIKAADYTGATSIKTAFVSTNSIVQGGQAAILWKYIFSDRGHNIHFAHQTFKWTNEARGKAAVYCVIVGFARDKPSNAVIYNYPDISGDPVMTKANNINQYLVDAPKIFISKRTEPLSATEKMIYGSIPADGKIFLLNEEEKDEFIAKEPLSAKYFRPYVGGYELINSIQRYCLYLKDCPPAELRKMPLVLDVVRQVAEYRLGKKRYVKLADYPTLFGEDRVKNEDFLGVPVVSSENRKIIPIAYYTKEYICSNQLFQVPNATPYLFGILNSSMHMAWMKIVGGRLKGDYRYSNTLIYNNFIFPEPTEQQVKNIEKQADNILEIRSKYIEKNTSLADLYDQLIMPSDLRKAHEKLNAEVDKAYQFKKQIRTDEVRVEFLFDLYEKFVYNN</sequence>
<evidence type="ECO:0000313" key="10">
    <source>
        <dbReference type="EMBL" id="MDQ0254604.1"/>
    </source>
</evidence>
<feature type="domain" description="MmeI-like helicase spacer" evidence="6">
    <location>
        <begin position="179"/>
        <end position="257"/>
    </location>
</feature>
<evidence type="ECO:0000259" key="9">
    <source>
        <dbReference type="Pfam" id="PF20473"/>
    </source>
</evidence>
<evidence type="ECO:0000259" key="7">
    <source>
        <dbReference type="Pfam" id="PF20466"/>
    </source>
</evidence>
<feature type="domain" description="MmeI-like N-terminal" evidence="5">
    <location>
        <begin position="12"/>
        <end position="173"/>
    </location>
</feature>
<gene>
    <name evidence="10" type="ORF">J2S74_001983</name>
</gene>
<reference evidence="10 11" key="1">
    <citation type="submission" date="2023-07" db="EMBL/GenBank/DDBJ databases">
        <title>Genomic Encyclopedia of Type Strains, Phase IV (KMG-IV): sequencing the most valuable type-strain genomes for metagenomic binning, comparative biology and taxonomic classification.</title>
        <authorList>
            <person name="Goeker M."/>
        </authorList>
    </citation>
    <scope>NUCLEOTIDE SEQUENCE [LARGE SCALE GENOMIC DNA]</scope>
    <source>
        <strain evidence="10 11">DSM 9768</strain>
    </source>
</reference>
<keyword evidence="2 10" id="KW-0489">Methyltransferase</keyword>
<feature type="domain" description="MmeI-like target recognition" evidence="7">
    <location>
        <begin position="616"/>
        <end position="816"/>
    </location>
</feature>
<dbReference type="Pfam" id="PF20464">
    <property type="entry name" value="MmeI_N"/>
    <property type="match status" value="1"/>
</dbReference>
<dbReference type="PANTHER" id="PTHR33841">
    <property type="entry name" value="DNA METHYLTRANSFERASE YEEA-RELATED"/>
    <property type="match status" value="1"/>
</dbReference>
<dbReference type="InterPro" id="IPR046820">
    <property type="entry name" value="MmeI_TRD"/>
</dbReference>
<name>A0ABT9ZUQ1_9BACI</name>
<comment type="caution">
    <text evidence="10">The sequence shown here is derived from an EMBL/GenBank/DDBJ whole genome shotgun (WGS) entry which is preliminary data.</text>
</comment>
<dbReference type="SUPFAM" id="SSF53335">
    <property type="entry name" value="S-adenosyl-L-methionine-dependent methyltransferases"/>
    <property type="match status" value="1"/>
</dbReference>
<keyword evidence="11" id="KW-1185">Reference proteome</keyword>
<dbReference type="InterPro" id="IPR046818">
    <property type="entry name" value="MmeI_C"/>
</dbReference>
<dbReference type="InterPro" id="IPR029063">
    <property type="entry name" value="SAM-dependent_MTases_sf"/>
</dbReference>
<keyword evidence="3" id="KW-0808">Transferase</keyword>
<evidence type="ECO:0000259" key="6">
    <source>
        <dbReference type="Pfam" id="PF20465"/>
    </source>
</evidence>
<dbReference type="EMBL" id="JAUSUG010000006">
    <property type="protein sequence ID" value="MDQ0254604.1"/>
    <property type="molecule type" value="Genomic_DNA"/>
</dbReference>
<dbReference type="InterPro" id="IPR002052">
    <property type="entry name" value="DNA_methylase_N6_adenine_CS"/>
</dbReference>
<dbReference type="InterPro" id="IPR050953">
    <property type="entry name" value="N4_N6_ade-DNA_methylase"/>
</dbReference>
<dbReference type="GO" id="GO:0032259">
    <property type="term" value="P:methylation"/>
    <property type="evidence" value="ECO:0007669"/>
    <property type="project" value="UniProtKB-KW"/>
</dbReference>
<dbReference type="Pfam" id="PF20465">
    <property type="entry name" value="MmeI_hel"/>
    <property type="match status" value="1"/>
</dbReference>
<dbReference type="InterPro" id="IPR046817">
    <property type="entry name" value="MmeI_N"/>
</dbReference>
<evidence type="ECO:0000256" key="2">
    <source>
        <dbReference type="ARBA" id="ARBA00022603"/>
    </source>
</evidence>
<dbReference type="Pfam" id="PF20466">
    <property type="entry name" value="MmeI_TRD"/>
    <property type="match status" value="1"/>
</dbReference>
<dbReference type="Pfam" id="PF20473">
    <property type="entry name" value="MmeI_Mtase"/>
    <property type="match status" value="1"/>
</dbReference>
<evidence type="ECO:0000259" key="8">
    <source>
        <dbReference type="Pfam" id="PF20467"/>
    </source>
</evidence>
<dbReference type="InterPro" id="IPR046816">
    <property type="entry name" value="MmeI_Mtase"/>
</dbReference>
<evidence type="ECO:0000259" key="5">
    <source>
        <dbReference type="Pfam" id="PF20464"/>
    </source>
</evidence>
<protein>
    <recommendedName>
        <fullName evidence="1">site-specific DNA-methyltransferase (adenine-specific)</fullName>
        <ecNumber evidence="1">2.1.1.72</ecNumber>
    </recommendedName>
</protein>
<dbReference type="GO" id="GO:0008168">
    <property type="term" value="F:methyltransferase activity"/>
    <property type="evidence" value="ECO:0007669"/>
    <property type="project" value="UniProtKB-KW"/>
</dbReference>
<dbReference type="Proteomes" id="UP001230005">
    <property type="component" value="Unassembled WGS sequence"/>
</dbReference>
<dbReference type="Gene3D" id="3.40.50.150">
    <property type="entry name" value="Vaccinia Virus protein VP39"/>
    <property type="match status" value="1"/>
</dbReference>